<name>F4D1P7_PSEUX</name>
<dbReference type="Pfam" id="PF04248">
    <property type="entry name" value="NTP_transf_9"/>
    <property type="match status" value="1"/>
</dbReference>
<sequence>MTRTVKIPGPDHPITIAPADRRVVVRAGGHVVASTTRALALQEADYPVVYYVPLADVDPAVLADSDTTTYCPYKGDASYHDVSTAAGTVSDAAWTYREPYESVAPIAGHLAFYPDRVEIVAEETGPGPRGSASAS</sequence>
<dbReference type="RefSeq" id="WP_013677856.1">
    <property type="nucleotide sequence ID" value="NC_015312.1"/>
</dbReference>
<dbReference type="STRING" id="675635.Psed_5833"/>
<dbReference type="HOGENOM" id="CLU_126578_0_1_11"/>
<dbReference type="EMBL" id="CP002593">
    <property type="protein sequence ID" value="AEA27957.1"/>
    <property type="molecule type" value="Genomic_DNA"/>
</dbReference>
<protein>
    <recommendedName>
        <fullName evidence="1">DUF427 domain-containing protein</fullName>
    </recommendedName>
</protein>
<dbReference type="InterPro" id="IPR007361">
    <property type="entry name" value="DUF427"/>
</dbReference>
<gene>
    <name evidence="2" type="ordered locus">Psed_5833</name>
</gene>
<evidence type="ECO:0000313" key="2">
    <source>
        <dbReference type="EMBL" id="AEA27957.1"/>
    </source>
</evidence>
<dbReference type="Gene3D" id="2.170.150.40">
    <property type="entry name" value="Domain of unknown function (DUF427)"/>
    <property type="match status" value="1"/>
</dbReference>
<dbReference type="PANTHER" id="PTHR34310">
    <property type="entry name" value="DUF427 DOMAIN PROTEIN (AFU_ORTHOLOGUE AFUA_3G02220)"/>
    <property type="match status" value="1"/>
</dbReference>
<dbReference type="AlphaFoldDB" id="F4D1P7"/>
<reference evidence="2 3" key="1">
    <citation type="journal article" date="2011" name="J. Bacteriol.">
        <title>Genome sequence of the 1,4-dioxane-degrading Pseudonocardia dioxanivorans strain CB1190.</title>
        <authorList>
            <person name="Sales C.M."/>
            <person name="Mahendra S."/>
            <person name="Grostern A."/>
            <person name="Parales R.E."/>
            <person name="Goodwin L.A."/>
            <person name="Woyke T."/>
            <person name="Nolan M."/>
            <person name="Lapidus A."/>
            <person name="Chertkov O."/>
            <person name="Ovchinnikova G."/>
            <person name="Sczyrba A."/>
            <person name="Alvarez-Cohen L."/>
        </authorList>
    </citation>
    <scope>NUCLEOTIDE SEQUENCE [LARGE SCALE GENOMIC DNA]</scope>
    <source>
        <strain evidence="3">ATCC 55486 / DSM 44775 / JCM 13855 / CB1190</strain>
    </source>
</reference>
<dbReference type="Proteomes" id="UP000007809">
    <property type="component" value="Chromosome"/>
</dbReference>
<dbReference type="InterPro" id="IPR038694">
    <property type="entry name" value="DUF427_sf"/>
</dbReference>
<evidence type="ECO:0000313" key="3">
    <source>
        <dbReference type="Proteomes" id="UP000007809"/>
    </source>
</evidence>
<dbReference type="OrthoDB" id="285364at2"/>
<accession>F4D1P7</accession>
<evidence type="ECO:0000259" key="1">
    <source>
        <dbReference type="Pfam" id="PF04248"/>
    </source>
</evidence>
<proteinExistence type="predicted"/>
<dbReference type="eggNOG" id="COG2343">
    <property type="taxonomic scope" value="Bacteria"/>
</dbReference>
<organism evidence="2 3">
    <name type="scientific">Pseudonocardia dioxanivorans (strain ATCC 55486 / DSM 44775 / JCM 13855 / CB1190)</name>
    <dbReference type="NCBI Taxonomy" id="675635"/>
    <lineage>
        <taxon>Bacteria</taxon>
        <taxon>Bacillati</taxon>
        <taxon>Actinomycetota</taxon>
        <taxon>Actinomycetes</taxon>
        <taxon>Pseudonocardiales</taxon>
        <taxon>Pseudonocardiaceae</taxon>
        <taxon>Pseudonocardia</taxon>
    </lineage>
</organism>
<keyword evidence="3" id="KW-1185">Reference proteome</keyword>
<feature type="domain" description="DUF427" evidence="1">
    <location>
        <begin position="23"/>
        <end position="115"/>
    </location>
</feature>
<dbReference type="PANTHER" id="PTHR34310:SF8">
    <property type="entry name" value="CONSERVED PROTEIN"/>
    <property type="match status" value="1"/>
</dbReference>
<dbReference type="KEGG" id="pdx:Psed_5833"/>